<name>A0A9Q5I1Q6_SANBA</name>
<keyword evidence="12" id="KW-0753">Steroid metabolism</keyword>
<keyword evidence="6" id="KW-0752">Steroid biosynthesis</keyword>
<feature type="transmembrane region" description="Helical" evidence="13">
    <location>
        <begin position="107"/>
        <end position="127"/>
    </location>
</feature>
<dbReference type="PANTHER" id="PTHR15451">
    <property type="entry name" value="ERGOSTEROL BIOSYNTHETIC PROTEIN 28-RELATED"/>
    <property type="match status" value="1"/>
</dbReference>
<evidence type="ECO:0000256" key="5">
    <source>
        <dbReference type="ARBA" id="ARBA00022824"/>
    </source>
</evidence>
<accession>A0A9Q5I1Q6</accession>
<dbReference type="Proteomes" id="UP000757232">
    <property type="component" value="Unassembled WGS sequence"/>
</dbReference>
<dbReference type="GO" id="GO:0016126">
    <property type="term" value="P:sterol biosynthetic process"/>
    <property type="evidence" value="ECO:0007669"/>
    <property type="project" value="UniProtKB-KW"/>
</dbReference>
<dbReference type="PANTHER" id="PTHR15451:SF19">
    <property type="entry name" value="ERGOSTEROL BIOSYNTHETIC PROTEIN 28 HOMOLOG"/>
    <property type="match status" value="1"/>
</dbReference>
<keyword evidence="9" id="KW-0443">Lipid metabolism</keyword>
<evidence type="ECO:0000256" key="3">
    <source>
        <dbReference type="ARBA" id="ARBA00022516"/>
    </source>
</evidence>
<evidence type="ECO:0000313" key="14">
    <source>
        <dbReference type="EMBL" id="OCB90087.1"/>
    </source>
</evidence>
<dbReference type="GO" id="GO:0030674">
    <property type="term" value="F:protein-macromolecule adaptor activity"/>
    <property type="evidence" value="ECO:0007669"/>
    <property type="project" value="TreeGrafter"/>
</dbReference>
<evidence type="ECO:0000256" key="1">
    <source>
        <dbReference type="ARBA" id="ARBA00004477"/>
    </source>
</evidence>
<keyword evidence="5" id="KW-0256">Endoplasmic reticulum</keyword>
<dbReference type="EMBL" id="LNZH02000142">
    <property type="protein sequence ID" value="OCB90087.1"/>
    <property type="molecule type" value="Genomic_DNA"/>
</dbReference>
<dbReference type="OrthoDB" id="6485510at2759"/>
<keyword evidence="7 13" id="KW-1133">Transmembrane helix</keyword>
<evidence type="ECO:0000256" key="2">
    <source>
        <dbReference type="ARBA" id="ARBA00005377"/>
    </source>
</evidence>
<dbReference type="GO" id="GO:0005789">
    <property type="term" value="C:endoplasmic reticulum membrane"/>
    <property type="evidence" value="ECO:0007669"/>
    <property type="project" value="UniProtKB-SubCell"/>
</dbReference>
<evidence type="ECO:0000256" key="12">
    <source>
        <dbReference type="ARBA" id="ARBA00023221"/>
    </source>
</evidence>
<dbReference type="InterPro" id="IPR005352">
    <property type="entry name" value="Erg28"/>
</dbReference>
<comment type="subcellular location">
    <subcellularLocation>
        <location evidence="1">Endoplasmic reticulum membrane</location>
        <topology evidence="1">Multi-pass membrane protein</topology>
    </subcellularLocation>
</comment>
<comment type="caution">
    <text evidence="14">The sequence shown here is derived from an EMBL/GenBank/DDBJ whole genome shotgun (WGS) entry which is preliminary data.</text>
</comment>
<evidence type="ECO:0000256" key="6">
    <source>
        <dbReference type="ARBA" id="ARBA00022955"/>
    </source>
</evidence>
<evidence type="ECO:0000256" key="11">
    <source>
        <dbReference type="ARBA" id="ARBA00023166"/>
    </source>
</evidence>
<keyword evidence="15" id="KW-1185">Reference proteome</keyword>
<sequence length="137" mass="15705">MSLLHLLPQTPGLLPKWQLLVSTMALFNTAQCFATTKLTRRLYAQAPIVTDLQARTFAIWTLASAIVRFYAAYNITDKAVYDITLFTYLLAFGHFSSEVFIYRTAKFFSPVLSTFLVASTSLVWMLLQYDYYVKFSN</sequence>
<organism evidence="14 15">
    <name type="scientific">Sanghuangporus baumii</name>
    <name type="common">Phellinus baumii</name>
    <dbReference type="NCBI Taxonomy" id="108892"/>
    <lineage>
        <taxon>Eukaryota</taxon>
        <taxon>Fungi</taxon>
        <taxon>Dikarya</taxon>
        <taxon>Basidiomycota</taxon>
        <taxon>Agaricomycotina</taxon>
        <taxon>Agaricomycetes</taxon>
        <taxon>Hymenochaetales</taxon>
        <taxon>Hymenochaetaceae</taxon>
        <taxon>Sanghuangporus</taxon>
    </lineage>
</organism>
<proteinExistence type="inferred from homology"/>
<gene>
    <name evidence="14" type="ORF">A7U60_g2752</name>
</gene>
<evidence type="ECO:0000256" key="9">
    <source>
        <dbReference type="ARBA" id="ARBA00023098"/>
    </source>
</evidence>
<evidence type="ECO:0000313" key="15">
    <source>
        <dbReference type="Proteomes" id="UP000757232"/>
    </source>
</evidence>
<reference evidence="14" key="1">
    <citation type="submission" date="2016-06" db="EMBL/GenBank/DDBJ databases">
        <title>Draft Genome sequence of the fungus Inonotus baumii.</title>
        <authorList>
            <person name="Zhu H."/>
            <person name="Lin W."/>
        </authorList>
    </citation>
    <scope>NUCLEOTIDE SEQUENCE</scope>
    <source>
        <strain evidence="14">821</strain>
    </source>
</reference>
<evidence type="ECO:0000256" key="7">
    <source>
        <dbReference type="ARBA" id="ARBA00022989"/>
    </source>
</evidence>
<feature type="transmembrane region" description="Helical" evidence="13">
    <location>
        <begin position="79"/>
        <end position="95"/>
    </location>
</feature>
<evidence type="ECO:0000256" key="8">
    <source>
        <dbReference type="ARBA" id="ARBA00023011"/>
    </source>
</evidence>
<evidence type="ECO:0000256" key="13">
    <source>
        <dbReference type="SAM" id="Phobius"/>
    </source>
</evidence>
<keyword evidence="11" id="KW-1207">Sterol metabolism</keyword>
<evidence type="ECO:0000256" key="4">
    <source>
        <dbReference type="ARBA" id="ARBA00022692"/>
    </source>
</evidence>
<dbReference type="AlphaFoldDB" id="A0A9Q5I1Q6"/>
<keyword evidence="3" id="KW-0444">Lipid biosynthesis</keyword>
<keyword evidence="10 13" id="KW-0472">Membrane</keyword>
<protein>
    <submittedName>
        <fullName evidence="14">Erg28-like protein</fullName>
    </submittedName>
</protein>
<keyword evidence="4 13" id="KW-0812">Transmembrane</keyword>
<dbReference type="Pfam" id="PF03694">
    <property type="entry name" value="Erg28"/>
    <property type="match status" value="1"/>
</dbReference>
<keyword evidence="8" id="KW-0756">Sterol biosynthesis</keyword>
<comment type="similarity">
    <text evidence="2">Belongs to the ERG28 family.</text>
</comment>
<evidence type="ECO:0000256" key="10">
    <source>
        <dbReference type="ARBA" id="ARBA00023136"/>
    </source>
</evidence>